<feature type="region of interest" description="Disordered" evidence="1">
    <location>
        <begin position="128"/>
        <end position="174"/>
    </location>
</feature>
<accession>A0A9W8MQ83</accession>
<reference evidence="2" key="1">
    <citation type="submission" date="2022-06" db="EMBL/GenBank/DDBJ databases">
        <title>Genome Sequence of Candolleomyces eurysporus.</title>
        <authorList>
            <person name="Buettner E."/>
        </authorList>
    </citation>
    <scope>NUCLEOTIDE SEQUENCE</scope>
    <source>
        <strain evidence="2">VTCC 930004</strain>
    </source>
</reference>
<evidence type="ECO:0000256" key="1">
    <source>
        <dbReference type="SAM" id="MobiDB-lite"/>
    </source>
</evidence>
<gene>
    <name evidence="2" type="ORF">H1R20_g400</name>
</gene>
<protein>
    <submittedName>
        <fullName evidence="2">Uncharacterized protein</fullName>
    </submittedName>
</protein>
<feature type="compositionally biased region" description="Acidic residues" evidence="1">
    <location>
        <begin position="128"/>
        <end position="142"/>
    </location>
</feature>
<dbReference type="Proteomes" id="UP001140091">
    <property type="component" value="Unassembled WGS sequence"/>
</dbReference>
<dbReference type="EMBL" id="JANBPK010000027">
    <property type="protein sequence ID" value="KAJ2936699.1"/>
    <property type="molecule type" value="Genomic_DNA"/>
</dbReference>
<organism evidence="2 3">
    <name type="scientific">Candolleomyces eurysporus</name>
    <dbReference type="NCBI Taxonomy" id="2828524"/>
    <lineage>
        <taxon>Eukaryota</taxon>
        <taxon>Fungi</taxon>
        <taxon>Dikarya</taxon>
        <taxon>Basidiomycota</taxon>
        <taxon>Agaricomycotina</taxon>
        <taxon>Agaricomycetes</taxon>
        <taxon>Agaricomycetidae</taxon>
        <taxon>Agaricales</taxon>
        <taxon>Agaricineae</taxon>
        <taxon>Psathyrellaceae</taxon>
        <taxon>Candolleomyces</taxon>
    </lineage>
</organism>
<dbReference type="AlphaFoldDB" id="A0A9W8MQ83"/>
<feature type="non-terminal residue" evidence="2">
    <location>
        <position position="220"/>
    </location>
</feature>
<evidence type="ECO:0000313" key="2">
    <source>
        <dbReference type="EMBL" id="KAJ2936699.1"/>
    </source>
</evidence>
<sequence length="220" mass="24219">MIVADNGEDQGSTPLDTQAKKTKLNVIIRVPSNVGGKPNVTPPVDDLEAYDASVCWCLTKCSNQTPWGWVIQRKEMLMVTTLSTMTMQAHLAYPTVASVDSQSNEELTPAALRLPSQAEQYIEEDDYDCEDNGNYEKDEEGASDNKDEEAVTSGKHAHQCSDPKLKSKPKKKAEKGFEFRAEVNAQHLIVAASAVTKPNNLKRKTANDVFESSKGSEKNK</sequence>
<keyword evidence="3" id="KW-1185">Reference proteome</keyword>
<feature type="region of interest" description="Disordered" evidence="1">
    <location>
        <begin position="197"/>
        <end position="220"/>
    </location>
</feature>
<evidence type="ECO:0000313" key="3">
    <source>
        <dbReference type="Proteomes" id="UP001140091"/>
    </source>
</evidence>
<comment type="caution">
    <text evidence="2">The sequence shown here is derived from an EMBL/GenBank/DDBJ whole genome shotgun (WGS) entry which is preliminary data.</text>
</comment>
<proteinExistence type="predicted"/>
<name>A0A9W8MQ83_9AGAR</name>